<sequence>MSDVIVLSGLHVICFVSRPAEGRAIYVVLIGSDNVLIMNYFECLFVLIRKERGRSTHLLLKLKLTLHDLWRFAPTPANTERLL</sequence>
<keyword evidence="1" id="KW-0472">Membrane</keyword>
<dbReference type="Proteomes" id="UP000693946">
    <property type="component" value="Linkage Group LG3"/>
</dbReference>
<protein>
    <submittedName>
        <fullName evidence="2">Uncharacterized protein</fullName>
    </submittedName>
</protein>
<accession>A0AAV6QSR6</accession>
<keyword evidence="1" id="KW-1133">Transmembrane helix</keyword>
<dbReference type="EMBL" id="JAGKHQ010000015">
    <property type="protein sequence ID" value="KAG7496116.1"/>
    <property type="molecule type" value="Genomic_DNA"/>
</dbReference>
<proteinExistence type="predicted"/>
<evidence type="ECO:0000313" key="2">
    <source>
        <dbReference type="EMBL" id="KAG7496116.1"/>
    </source>
</evidence>
<keyword evidence="3" id="KW-1185">Reference proteome</keyword>
<feature type="transmembrane region" description="Helical" evidence="1">
    <location>
        <begin position="25"/>
        <end position="48"/>
    </location>
</feature>
<evidence type="ECO:0000313" key="3">
    <source>
        <dbReference type="Proteomes" id="UP000693946"/>
    </source>
</evidence>
<name>A0AAV6QSR6_SOLSE</name>
<dbReference type="AlphaFoldDB" id="A0AAV6QSR6"/>
<gene>
    <name evidence="2" type="ORF">JOB18_012253</name>
</gene>
<reference evidence="2 3" key="1">
    <citation type="journal article" date="2021" name="Sci. Rep.">
        <title>Chromosome anchoring in Senegalese sole (Solea senegalensis) reveals sex-associated markers and genome rearrangements in flatfish.</title>
        <authorList>
            <person name="Guerrero-Cozar I."/>
            <person name="Gomez-Garrido J."/>
            <person name="Berbel C."/>
            <person name="Martinez-Blanch J.F."/>
            <person name="Alioto T."/>
            <person name="Claros M.G."/>
            <person name="Gagnaire P.A."/>
            <person name="Manchado M."/>
        </authorList>
    </citation>
    <scope>NUCLEOTIDE SEQUENCE [LARGE SCALE GENOMIC DNA]</scope>
    <source>
        <strain evidence="2">Sse05_10M</strain>
    </source>
</reference>
<evidence type="ECO:0000256" key="1">
    <source>
        <dbReference type="SAM" id="Phobius"/>
    </source>
</evidence>
<keyword evidence="1" id="KW-0812">Transmembrane</keyword>
<comment type="caution">
    <text evidence="2">The sequence shown here is derived from an EMBL/GenBank/DDBJ whole genome shotgun (WGS) entry which is preliminary data.</text>
</comment>
<organism evidence="2 3">
    <name type="scientific">Solea senegalensis</name>
    <name type="common">Senegalese sole</name>
    <dbReference type="NCBI Taxonomy" id="28829"/>
    <lineage>
        <taxon>Eukaryota</taxon>
        <taxon>Metazoa</taxon>
        <taxon>Chordata</taxon>
        <taxon>Craniata</taxon>
        <taxon>Vertebrata</taxon>
        <taxon>Euteleostomi</taxon>
        <taxon>Actinopterygii</taxon>
        <taxon>Neopterygii</taxon>
        <taxon>Teleostei</taxon>
        <taxon>Neoteleostei</taxon>
        <taxon>Acanthomorphata</taxon>
        <taxon>Carangaria</taxon>
        <taxon>Pleuronectiformes</taxon>
        <taxon>Pleuronectoidei</taxon>
        <taxon>Soleidae</taxon>
        <taxon>Solea</taxon>
    </lineage>
</organism>